<dbReference type="OrthoDB" id="9802121at2"/>
<keyword evidence="5 6" id="KW-0472">Membrane</keyword>
<evidence type="ECO:0000256" key="2">
    <source>
        <dbReference type="ARBA" id="ARBA00009694"/>
    </source>
</evidence>
<dbReference type="GO" id="GO:0016020">
    <property type="term" value="C:membrane"/>
    <property type="evidence" value="ECO:0007669"/>
    <property type="project" value="UniProtKB-SubCell"/>
</dbReference>
<evidence type="ECO:0000256" key="3">
    <source>
        <dbReference type="ARBA" id="ARBA00022692"/>
    </source>
</evidence>
<evidence type="ECO:0000313" key="8">
    <source>
        <dbReference type="Proteomes" id="UP000199420"/>
    </source>
</evidence>
<feature type="transmembrane region" description="Helical" evidence="6">
    <location>
        <begin position="74"/>
        <end position="97"/>
    </location>
</feature>
<keyword evidence="8" id="KW-1185">Reference proteome</keyword>
<dbReference type="STRING" id="529704.SAMN02927913_0818"/>
<accession>A0A1H6R9I0</accession>
<comment type="subcellular location">
    <subcellularLocation>
        <location evidence="1">Membrane</location>
        <topology evidence="1">Multi-pass membrane protein</topology>
    </subcellularLocation>
</comment>
<sequence length="131" mass="13565">MRQPVPVMTRAMPWLVGAAGASAVLLGAFGAHALRGVLDAGGRELWRTASQYHFWHALALAAACLVPPGKARRCALGAFAIGLVLFCGSLYALALGAPRWCGAITPLGGVAFIVGWIALGLAFHRTDKAAS</sequence>
<proteinExistence type="inferred from homology"/>
<dbReference type="Proteomes" id="UP000199420">
    <property type="component" value="Unassembled WGS sequence"/>
</dbReference>
<gene>
    <name evidence="7" type="ORF">SAMN04487997_0903</name>
</gene>
<evidence type="ECO:0000313" key="7">
    <source>
        <dbReference type="EMBL" id="SEI48275.1"/>
    </source>
</evidence>
<protein>
    <submittedName>
        <fullName evidence="7">Uncharacterized membrane protein YgdD, TMEM256/DUF423 family</fullName>
    </submittedName>
</protein>
<dbReference type="InterPro" id="IPR006696">
    <property type="entry name" value="DUF423"/>
</dbReference>
<evidence type="ECO:0000256" key="4">
    <source>
        <dbReference type="ARBA" id="ARBA00022989"/>
    </source>
</evidence>
<organism evidence="7 8">
    <name type="scientific">Frateuria terrea</name>
    <dbReference type="NCBI Taxonomy" id="529704"/>
    <lineage>
        <taxon>Bacteria</taxon>
        <taxon>Pseudomonadati</taxon>
        <taxon>Pseudomonadota</taxon>
        <taxon>Gammaproteobacteria</taxon>
        <taxon>Lysobacterales</taxon>
        <taxon>Rhodanobacteraceae</taxon>
        <taxon>Frateuria</taxon>
    </lineage>
</organism>
<dbReference type="EMBL" id="FNYC01000001">
    <property type="protein sequence ID" value="SEI48275.1"/>
    <property type="molecule type" value="Genomic_DNA"/>
</dbReference>
<comment type="similarity">
    <text evidence="2">Belongs to the UPF0382 family.</text>
</comment>
<feature type="transmembrane region" description="Helical" evidence="6">
    <location>
        <begin position="103"/>
        <end position="123"/>
    </location>
</feature>
<evidence type="ECO:0000256" key="1">
    <source>
        <dbReference type="ARBA" id="ARBA00004141"/>
    </source>
</evidence>
<keyword evidence="3 6" id="KW-0812">Transmembrane</keyword>
<dbReference type="Pfam" id="PF04241">
    <property type="entry name" value="DUF423"/>
    <property type="match status" value="1"/>
</dbReference>
<evidence type="ECO:0000256" key="6">
    <source>
        <dbReference type="SAM" id="Phobius"/>
    </source>
</evidence>
<dbReference type="AlphaFoldDB" id="A0A1H6R9I0"/>
<reference evidence="7 8" key="1">
    <citation type="submission" date="2016-10" db="EMBL/GenBank/DDBJ databases">
        <authorList>
            <person name="de Groot N.N."/>
        </authorList>
    </citation>
    <scope>NUCLEOTIDE SEQUENCE [LARGE SCALE GENOMIC DNA]</scope>
    <source>
        <strain evidence="7 8">DSM 26515</strain>
    </source>
</reference>
<evidence type="ECO:0000256" key="5">
    <source>
        <dbReference type="ARBA" id="ARBA00023136"/>
    </source>
</evidence>
<name>A0A1H6R9I0_9GAMM</name>
<feature type="transmembrane region" description="Helical" evidence="6">
    <location>
        <begin position="49"/>
        <end position="67"/>
    </location>
</feature>
<keyword evidence="4 6" id="KW-1133">Transmembrane helix</keyword>
<dbReference type="PANTHER" id="PTHR43461">
    <property type="entry name" value="TRANSMEMBRANE PROTEIN 256"/>
    <property type="match status" value="1"/>
</dbReference>
<dbReference type="PANTHER" id="PTHR43461:SF1">
    <property type="entry name" value="TRANSMEMBRANE PROTEIN 256"/>
    <property type="match status" value="1"/>
</dbReference>